<proteinExistence type="predicted"/>
<dbReference type="EMBL" id="JAUZQC010000012">
    <property type="protein sequence ID" value="KAK5861709.1"/>
    <property type="molecule type" value="Genomic_DNA"/>
</dbReference>
<protein>
    <submittedName>
        <fullName evidence="1">Uncharacterized protein</fullName>
    </submittedName>
</protein>
<keyword evidence="2" id="KW-1185">Reference proteome</keyword>
<dbReference type="AlphaFoldDB" id="A0AAN7XJX2"/>
<name>A0AAN7XJX2_ELEMC</name>
<evidence type="ECO:0000313" key="2">
    <source>
        <dbReference type="Proteomes" id="UP001346869"/>
    </source>
</evidence>
<organism evidence="1 2">
    <name type="scientific">Eleginops maclovinus</name>
    <name type="common">Patagonian blennie</name>
    <name type="synonym">Eleginus maclovinus</name>
    <dbReference type="NCBI Taxonomy" id="56733"/>
    <lineage>
        <taxon>Eukaryota</taxon>
        <taxon>Metazoa</taxon>
        <taxon>Chordata</taxon>
        <taxon>Craniata</taxon>
        <taxon>Vertebrata</taxon>
        <taxon>Euteleostomi</taxon>
        <taxon>Actinopterygii</taxon>
        <taxon>Neopterygii</taxon>
        <taxon>Teleostei</taxon>
        <taxon>Neoteleostei</taxon>
        <taxon>Acanthomorphata</taxon>
        <taxon>Eupercaria</taxon>
        <taxon>Perciformes</taxon>
        <taxon>Notothenioidei</taxon>
        <taxon>Eleginopidae</taxon>
        <taxon>Eleginops</taxon>
    </lineage>
</organism>
<reference evidence="1 2" key="1">
    <citation type="journal article" date="2023" name="Genes (Basel)">
        <title>Chromosome-Level Genome Assembly and Circadian Gene Repertoire of the Patagonia Blennie Eleginops maclovinus-The Closest Ancestral Proxy of Antarctic Cryonotothenioids.</title>
        <authorList>
            <person name="Cheng C.C."/>
            <person name="Rivera-Colon A.G."/>
            <person name="Minhas B.F."/>
            <person name="Wilson L."/>
            <person name="Rayamajhi N."/>
            <person name="Vargas-Chacoff L."/>
            <person name="Catchen J.M."/>
        </authorList>
    </citation>
    <scope>NUCLEOTIDE SEQUENCE [LARGE SCALE GENOMIC DNA]</scope>
    <source>
        <strain evidence="1">JMC-PN-2008</strain>
    </source>
</reference>
<sequence length="90" mass="10038">MTQSVCQAEESDPQLIRDRLFLCVLSNILDYRDPSGPGLVLHLIPIAPFAPQIGVRRRWEALIISTDSYQGPNGCADRYFCLRLSCGGLE</sequence>
<dbReference type="Proteomes" id="UP001346869">
    <property type="component" value="Unassembled WGS sequence"/>
</dbReference>
<accession>A0AAN7XJX2</accession>
<evidence type="ECO:0000313" key="1">
    <source>
        <dbReference type="EMBL" id="KAK5861709.1"/>
    </source>
</evidence>
<comment type="caution">
    <text evidence="1">The sequence shown here is derived from an EMBL/GenBank/DDBJ whole genome shotgun (WGS) entry which is preliminary data.</text>
</comment>
<reference evidence="1 2" key="2">
    <citation type="journal article" date="2023" name="Mol. Biol. Evol.">
        <title>Genomics of Secondarily Temperate Adaptation in the Only Non-Antarctic Icefish.</title>
        <authorList>
            <person name="Rivera-Colon A.G."/>
            <person name="Rayamajhi N."/>
            <person name="Minhas B.F."/>
            <person name="Madrigal G."/>
            <person name="Bilyk K.T."/>
            <person name="Yoon V."/>
            <person name="Hune M."/>
            <person name="Gregory S."/>
            <person name="Cheng C.H.C."/>
            <person name="Catchen J.M."/>
        </authorList>
    </citation>
    <scope>NUCLEOTIDE SEQUENCE [LARGE SCALE GENOMIC DNA]</scope>
    <source>
        <strain evidence="1">JMC-PN-2008</strain>
    </source>
</reference>
<gene>
    <name evidence="1" type="ORF">PBY51_017165</name>
</gene>